<dbReference type="Proteomes" id="UP000001192">
    <property type="component" value="Chromosome 2"/>
</dbReference>
<comment type="similarity">
    <text evidence="1">Belongs to the N-acylglucosamine 2-epimerase family.</text>
</comment>
<name>B2JQ82_PARP8</name>
<organism evidence="3 4">
    <name type="scientific">Paraburkholderia phymatum (strain DSM 17167 / CIP 108236 / LMG 21445 / STM815)</name>
    <name type="common">Burkholderia phymatum</name>
    <dbReference type="NCBI Taxonomy" id="391038"/>
    <lineage>
        <taxon>Bacteria</taxon>
        <taxon>Pseudomonadati</taxon>
        <taxon>Pseudomonadota</taxon>
        <taxon>Betaproteobacteria</taxon>
        <taxon>Burkholderiales</taxon>
        <taxon>Burkholderiaceae</taxon>
        <taxon>Paraburkholderia</taxon>
    </lineage>
</organism>
<dbReference type="HOGENOM" id="CLU_046651_1_0_4"/>
<dbReference type="Pfam" id="PF07221">
    <property type="entry name" value="GlcNAc_2-epim"/>
    <property type="match status" value="1"/>
</dbReference>
<dbReference type="GO" id="GO:0016853">
    <property type="term" value="F:isomerase activity"/>
    <property type="evidence" value="ECO:0007669"/>
    <property type="project" value="UniProtKB-KW"/>
</dbReference>
<keyword evidence="2" id="KW-0413">Isomerase</keyword>
<dbReference type="InterPro" id="IPR008928">
    <property type="entry name" value="6-hairpin_glycosidase_sf"/>
</dbReference>
<dbReference type="KEGG" id="bph:Bphy_4306"/>
<keyword evidence="4" id="KW-1185">Reference proteome</keyword>
<sequence length="365" mass="39668">MNATPTTPELAAALRDHFARVILPIWRGPGFNAALGLPYEAVAADGRTPLPVVRYRAMACARQMFVFALSGEMQHAQRLFESLNLFRDSKRGGWFYSVDAHGVPLDTTKDLYTHAFVVFACAEYGARSGNDDALSIVHQASSLIEDRFGADDGLLHAALAADFSTTNSMPLQNPLMHLTEAWLAARSATGDAAFDTALSKLGNAIARTFVHRPTGCIAELPVGSEDNRLEPGHQFEWFWLVQQAGDVLNGSGLRDALARAFMFAHERGVDAATGGVHAALDEAGGIKDSTQRIWAQTEYLRALAVHGDAATRAMLPQQIGRFQPRFLSAQGWIECKRQTGEVAREDMPSTTPYHLATAYAALPEA</sequence>
<dbReference type="SUPFAM" id="SSF48208">
    <property type="entry name" value="Six-hairpin glycosidases"/>
    <property type="match status" value="1"/>
</dbReference>
<dbReference type="InterPro" id="IPR010819">
    <property type="entry name" value="AGE/CE"/>
</dbReference>
<dbReference type="EMBL" id="CP001044">
    <property type="protein sequence ID" value="ACC73423.1"/>
    <property type="molecule type" value="Genomic_DNA"/>
</dbReference>
<evidence type="ECO:0000313" key="3">
    <source>
        <dbReference type="EMBL" id="ACC73423.1"/>
    </source>
</evidence>
<dbReference type="RefSeq" id="WP_012403596.1">
    <property type="nucleotide sequence ID" value="NC_010623.1"/>
</dbReference>
<dbReference type="Gene3D" id="1.50.10.10">
    <property type="match status" value="1"/>
</dbReference>
<evidence type="ECO:0000256" key="1">
    <source>
        <dbReference type="ARBA" id="ARBA00008558"/>
    </source>
</evidence>
<gene>
    <name evidence="3" type="ordered locus">Bphy_4306</name>
</gene>
<proteinExistence type="inferred from homology"/>
<dbReference type="PANTHER" id="PTHR15108">
    <property type="entry name" value="N-ACYLGLUCOSAMINE-2-EPIMERASE"/>
    <property type="match status" value="1"/>
</dbReference>
<dbReference type="eggNOG" id="COG2942">
    <property type="taxonomic scope" value="Bacteria"/>
</dbReference>
<dbReference type="STRING" id="391038.Bphy_4306"/>
<protein>
    <submittedName>
        <fullName evidence="3">N-acylglucosamine 2-epimerase</fullName>
    </submittedName>
</protein>
<evidence type="ECO:0000256" key="2">
    <source>
        <dbReference type="ARBA" id="ARBA00023235"/>
    </source>
</evidence>
<accession>B2JQ82</accession>
<dbReference type="InterPro" id="IPR012341">
    <property type="entry name" value="6hp_glycosidase-like_sf"/>
</dbReference>
<reference evidence="4" key="1">
    <citation type="journal article" date="2014" name="Stand. Genomic Sci.">
        <title>Complete genome sequence of Burkholderia phymatum STM815(T), a broad host range and efficient nitrogen-fixing symbiont of Mimosa species.</title>
        <authorList>
            <person name="Moulin L."/>
            <person name="Klonowska A."/>
            <person name="Caroline B."/>
            <person name="Booth K."/>
            <person name="Vriezen J.A."/>
            <person name="Melkonian R."/>
            <person name="James E.K."/>
            <person name="Young J.P."/>
            <person name="Bena G."/>
            <person name="Hauser L."/>
            <person name="Land M."/>
            <person name="Kyrpides N."/>
            <person name="Bruce D."/>
            <person name="Chain P."/>
            <person name="Copeland A."/>
            <person name="Pitluck S."/>
            <person name="Woyke T."/>
            <person name="Lizotte-Waniewski M."/>
            <person name="Bristow J."/>
            <person name="Riley M."/>
        </authorList>
    </citation>
    <scope>NUCLEOTIDE SEQUENCE [LARGE SCALE GENOMIC DNA]</scope>
    <source>
        <strain evidence="4">DSM 17167 / CIP 108236 / LMG 21445 / STM815</strain>
    </source>
</reference>
<evidence type="ECO:0000313" key="4">
    <source>
        <dbReference type="Proteomes" id="UP000001192"/>
    </source>
</evidence>
<dbReference type="AlphaFoldDB" id="B2JQ82"/>
<dbReference type="OrthoDB" id="9806359at2"/>
<dbReference type="GO" id="GO:0005975">
    <property type="term" value="P:carbohydrate metabolic process"/>
    <property type="evidence" value="ECO:0007669"/>
    <property type="project" value="InterPro"/>
</dbReference>